<proteinExistence type="predicted"/>
<dbReference type="EMBL" id="JEMC01003904">
    <property type="protein sequence ID" value="KYF77531.1"/>
    <property type="molecule type" value="Genomic_DNA"/>
</dbReference>
<organism evidence="1 2">
    <name type="scientific">Sorangium cellulosum</name>
    <name type="common">Polyangium cellulosum</name>
    <dbReference type="NCBI Taxonomy" id="56"/>
    <lineage>
        <taxon>Bacteria</taxon>
        <taxon>Pseudomonadati</taxon>
        <taxon>Myxococcota</taxon>
        <taxon>Polyangia</taxon>
        <taxon>Polyangiales</taxon>
        <taxon>Polyangiaceae</taxon>
        <taxon>Sorangium</taxon>
    </lineage>
</organism>
<evidence type="ECO:0000313" key="1">
    <source>
        <dbReference type="EMBL" id="KYF77531.1"/>
    </source>
</evidence>
<accession>A0A150SSA8</accession>
<evidence type="ECO:0000313" key="2">
    <source>
        <dbReference type="Proteomes" id="UP000075515"/>
    </source>
</evidence>
<reference evidence="1 2" key="1">
    <citation type="submission" date="2014-02" db="EMBL/GenBank/DDBJ databases">
        <title>The small core and large imbalanced accessory genome model reveals a collaborative survival strategy of Sorangium cellulosum strains in nature.</title>
        <authorList>
            <person name="Han K."/>
            <person name="Peng R."/>
            <person name="Blom J."/>
            <person name="Li Y.-Z."/>
        </authorList>
    </citation>
    <scope>NUCLEOTIDE SEQUENCE [LARGE SCALE GENOMIC DNA]</scope>
    <source>
        <strain evidence="1 2">So0149</strain>
    </source>
</reference>
<name>A0A150SSA8_SORCE</name>
<comment type="caution">
    <text evidence="1">The sequence shown here is derived from an EMBL/GenBank/DDBJ whole genome shotgun (WGS) entry which is preliminary data.</text>
</comment>
<gene>
    <name evidence="1" type="ORF">BE18_32680</name>
</gene>
<protein>
    <submittedName>
        <fullName evidence="1">Uncharacterized protein</fullName>
    </submittedName>
</protein>
<dbReference type="AlphaFoldDB" id="A0A150SSA8"/>
<dbReference type="Proteomes" id="UP000075515">
    <property type="component" value="Unassembled WGS sequence"/>
</dbReference>
<sequence>MRPARRPRSAAAILRSVPPEDRLIMRRLGFDLNDPEFAALFVEGVRAADDAIAEQERWERELSLR</sequence>